<evidence type="ECO:0000259" key="19">
    <source>
        <dbReference type="PROSITE" id="PS50089"/>
    </source>
</evidence>
<evidence type="ECO:0000256" key="2">
    <source>
        <dbReference type="ARBA" id="ARBA00004585"/>
    </source>
</evidence>
<dbReference type="KEGG" id="dci:103521666"/>
<evidence type="ECO:0000256" key="13">
    <source>
        <dbReference type="ARBA" id="ARBA00022833"/>
    </source>
</evidence>
<evidence type="ECO:0000256" key="14">
    <source>
        <dbReference type="ARBA" id="ARBA00022927"/>
    </source>
</evidence>
<evidence type="ECO:0000256" key="17">
    <source>
        <dbReference type="ARBA" id="ARBA00023140"/>
    </source>
</evidence>
<dbReference type="Gene3D" id="3.30.40.10">
    <property type="entry name" value="Zinc/RING finger domain, C3HC4 (zinc finger)"/>
    <property type="match status" value="1"/>
</dbReference>
<dbReference type="Proteomes" id="UP000079169">
    <property type="component" value="Unplaced"/>
</dbReference>
<reference evidence="21" key="1">
    <citation type="submission" date="2025-08" db="UniProtKB">
        <authorList>
            <consortium name="RefSeq"/>
        </authorList>
    </citation>
    <scope>IDENTIFICATION</scope>
</reference>
<dbReference type="GO" id="GO:0008270">
    <property type="term" value="F:zinc ion binding"/>
    <property type="evidence" value="ECO:0007669"/>
    <property type="project" value="UniProtKB-KW"/>
</dbReference>
<evidence type="ECO:0000256" key="5">
    <source>
        <dbReference type="ARBA" id="ARBA00012483"/>
    </source>
</evidence>
<dbReference type="OMA" id="REKSECP"/>
<keyword evidence="13" id="KW-0862">Zinc</keyword>
<dbReference type="InterPro" id="IPR025654">
    <property type="entry name" value="PEX2/10"/>
</dbReference>
<keyword evidence="17" id="KW-0576">Peroxisome</keyword>
<keyword evidence="10" id="KW-0479">Metal-binding</keyword>
<evidence type="ECO:0000256" key="9">
    <source>
        <dbReference type="ARBA" id="ARBA00022692"/>
    </source>
</evidence>
<dbReference type="SUPFAM" id="SSF57850">
    <property type="entry name" value="RING/U-box"/>
    <property type="match status" value="1"/>
</dbReference>
<keyword evidence="11 18" id="KW-0863">Zinc-finger</keyword>
<keyword evidence="6" id="KW-0813">Transport</keyword>
<keyword evidence="12" id="KW-0833">Ubl conjugation pathway</keyword>
<evidence type="ECO:0000256" key="11">
    <source>
        <dbReference type="ARBA" id="ARBA00022771"/>
    </source>
</evidence>
<dbReference type="AlphaFoldDB" id="A0A1S3DND4"/>
<evidence type="ECO:0000256" key="4">
    <source>
        <dbReference type="ARBA" id="ARBA00008704"/>
    </source>
</evidence>
<dbReference type="EC" id="2.3.2.27" evidence="5"/>
<evidence type="ECO:0000256" key="10">
    <source>
        <dbReference type="ARBA" id="ARBA00022723"/>
    </source>
</evidence>
<organism evidence="20 21">
    <name type="scientific">Diaphorina citri</name>
    <name type="common">Asian citrus psyllid</name>
    <dbReference type="NCBI Taxonomy" id="121845"/>
    <lineage>
        <taxon>Eukaryota</taxon>
        <taxon>Metazoa</taxon>
        <taxon>Ecdysozoa</taxon>
        <taxon>Arthropoda</taxon>
        <taxon>Hexapoda</taxon>
        <taxon>Insecta</taxon>
        <taxon>Pterygota</taxon>
        <taxon>Neoptera</taxon>
        <taxon>Paraneoptera</taxon>
        <taxon>Hemiptera</taxon>
        <taxon>Sternorrhyncha</taxon>
        <taxon>Psylloidea</taxon>
        <taxon>Psyllidae</taxon>
        <taxon>Diaphorininae</taxon>
        <taxon>Diaphorina</taxon>
    </lineage>
</organism>
<evidence type="ECO:0000256" key="6">
    <source>
        <dbReference type="ARBA" id="ARBA00022448"/>
    </source>
</evidence>
<feature type="non-terminal residue" evidence="21">
    <location>
        <position position="1"/>
    </location>
</feature>
<dbReference type="InterPro" id="IPR017907">
    <property type="entry name" value="Znf_RING_CS"/>
</dbReference>
<dbReference type="SMART" id="SM00184">
    <property type="entry name" value="RING"/>
    <property type="match status" value="1"/>
</dbReference>
<keyword evidence="14" id="KW-0653">Protein transport</keyword>
<evidence type="ECO:0000313" key="21">
    <source>
        <dbReference type="RefSeq" id="XP_008484999.1"/>
    </source>
</evidence>
<dbReference type="STRING" id="121845.A0A1S3DND4"/>
<dbReference type="PaxDb" id="121845-A0A1S3DND4"/>
<dbReference type="GO" id="GO:0005778">
    <property type="term" value="C:peroxisomal membrane"/>
    <property type="evidence" value="ECO:0007669"/>
    <property type="project" value="UniProtKB-SubCell"/>
</dbReference>
<dbReference type="PANTHER" id="PTHR23350">
    <property type="entry name" value="PEROXISOME ASSEMBLY PROTEIN 10"/>
    <property type="match status" value="1"/>
</dbReference>
<keyword evidence="16" id="KW-0472">Membrane</keyword>
<dbReference type="CDD" id="cd16527">
    <property type="entry name" value="RING-HC_PEX10"/>
    <property type="match status" value="1"/>
</dbReference>
<evidence type="ECO:0000256" key="7">
    <source>
        <dbReference type="ARBA" id="ARBA00022593"/>
    </source>
</evidence>
<proteinExistence type="inferred from homology"/>
<evidence type="ECO:0000256" key="15">
    <source>
        <dbReference type="ARBA" id="ARBA00022989"/>
    </source>
</evidence>
<dbReference type="RefSeq" id="XP_008484999.1">
    <property type="nucleotide sequence ID" value="XM_008486777.2"/>
</dbReference>
<sequence length="216" mass="24761">VASFLYYSSTTLYCLQTLGEEYTGIVQVDNTLRHVPSSYRRFVMTLFDSFGYYSILKLVGKIENGPTMLALVQGLHRAVFYCEPTYYDFAKRLTNIKYILLRSWLKDNSNVCTFRLVGLIALLTSLLTSTKAVLDYMDQKNSETSLVPTDVSLRSTEKCTLCLEEFKHVSITPCGHLFCWSCIHVCIRTRKQCPMCRDEVQPQRIVLLHNYTGISS</sequence>
<evidence type="ECO:0000256" key="1">
    <source>
        <dbReference type="ARBA" id="ARBA00000900"/>
    </source>
</evidence>
<evidence type="ECO:0000256" key="16">
    <source>
        <dbReference type="ARBA" id="ARBA00023136"/>
    </source>
</evidence>
<dbReference type="InterPro" id="IPR001841">
    <property type="entry name" value="Znf_RING"/>
</dbReference>
<keyword evidence="9" id="KW-0812">Transmembrane</keyword>
<name>A0A1S3DND4_DIACI</name>
<evidence type="ECO:0000256" key="12">
    <source>
        <dbReference type="ARBA" id="ARBA00022786"/>
    </source>
</evidence>
<evidence type="ECO:0000313" key="20">
    <source>
        <dbReference type="Proteomes" id="UP000079169"/>
    </source>
</evidence>
<dbReference type="GO" id="GO:0061630">
    <property type="term" value="F:ubiquitin protein ligase activity"/>
    <property type="evidence" value="ECO:0007669"/>
    <property type="project" value="UniProtKB-EC"/>
</dbReference>
<dbReference type="GO" id="GO:0016558">
    <property type="term" value="P:protein import into peroxisome matrix"/>
    <property type="evidence" value="ECO:0007669"/>
    <property type="project" value="InterPro"/>
</dbReference>
<protein>
    <recommendedName>
        <fullName evidence="5">RING-type E3 ubiquitin transferase</fullName>
        <ecNumber evidence="5">2.3.2.27</ecNumber>
    </recommendedName>
</protein>
<dbReference type="PROSITE" id="PS00518">
    <property type="entry name" value="ZF_RING_1"/>
    <property type="match status" value="1"/>
</dbReference>
<dbReference type="GeneID" id="103521666"/>
<comment type="pathway">
    <text evidence="3">Protein modification; protein ubiquitination.</text>
</comment>
<comment type="subcellular location">
    <subcellularLocation>
        <location evidence="2">Peroxisome membrane</location>
        <topology evidence="2">Multi-pass membrane protein</topology>
    </subcellularLocation>
</comment>
<dbReference type="Pfam" id="PF04757">
    <property type="entry name" value="Pex2_Pex12"/>
    <property type="match status" value="1"/>
</dbReference>
<dbReference type="PROSITE" id="PS50089">
    <property type="entry name" value="ZF_RING_2"/>
    <property type="match status" value="1"/>
</dbReference>
<keyword evidence="15" id="KW-1133">Transmembrane helix</keyword>
<accession>A0A1S3DND4</accession>
<keyword evidence="7" id="KW-0962">Peroxisome biogenesis</keyword>
<comment type="similarity">
    <text evidence="4">Belongs to the pex2/pex10/pex12 family.</text>
</comment>
<feature type="domain" description="RING-type" evidence="19">
    <location>
        <begin position="159"/>
        <end position="197"/>
    </location>
</feature>
<evidence type="ECO:0000256" key="3">
    <source>
        <dbReference type="ARBA" id="ARBA00004906"/>
    </source>
</evidence>
<gene>
    <name evidence="21" type="primary">LOC103521666</name>
</gene>
<dbReference type="PANTHER" id="PTHR23350:SF0">
    <property type="entry name" value="PEROXISOME BIOGENESIS FACTOR 10"/>
    <property type="match status" value="1"/>
</dbReference>
<evidence type="ECO:0000256" key="18">
    <source>
        <dbReference type="PROSITE-ProRule" id="PRU00175"/>
    </source>
</evidence>
<dbReference type="Pfam" id="PF13920">
    <property type="entry name" value="zf-C3HC4_3"/>
    <property type="match status" value="1"/>
</dbReference>
<dbReference type="InterPro" id="IPR006845">
    <property type="entry name" value="Pex_N"/>
</dbReference>
<dbReference type="InterPro" id="IPR013083">
    <property type="entry name" value="Znf_RING/FYVE/PHD"/>
</dbReference>
<comment type="catalytic activity">
    <reaction evidence="1">
        <text>S-ubiquitinyl-[E2 ubiquitin-conjugating enzyme]-L-cysteine + [acceptor protein]-L-lysine = [E2 ubiquitin-conjugating enzyme]-L-cysteine + N(6)-ubiquitinyl-[acceptor protein]-L-lysine.</text>
        <dbReference type="EC" id="2.3.2.27"/>
    </reaction>
</comment>
<keyword evidence="8" id="KW-0808">Transferase</keyword>
<keyword evidence="20" id="KW-1185">Reference proteome</keyword>
<evidence type="ECO:0000256" key="8">
    <source>
        <dbReference type="ARBA" id="ARBA00022679"/>
    </source>
</evidence>